<keyword evidence="4 7" id="KW-0812">Transmembrane</keyword>
<dbReference type="OMA" id="HGCYIDK"/>
<dbReference type="InParanoid" id="A0A067RJY9"/>
<protein>
    <recommendedName>
        <fullName evidence="3">Transmembrane protein 192</fullName>
    </recommendedName>
</protein>
<gene>
    <name evidence="8" type="ORF">L798_08969</name>
</gene>
<evidence type="ECO:0000256" key="3">
    <source>
        <dbReference type="ARBA" id="ARBA00014635"/>
    </source>
</evidence>
<organism evidence="8 9">
    <name type="scientific">Zootermopsis nevadensis</name>
    <name type="common">Dampwood termite</name>
    <dbReference type="NCBI Taxonomy" id="136037"/>
    <lineage>
        <taxon>Eukaryota</taxon>
        <taxon>Metazoa</taxon>
        <taxon>Ecdysozoa</taxon>
        <taxon>Arthropoda</taxon>
        <taxon>Hexapoda</taxon>
        <taxon>Insecta</taxon>
        <taxon>Pterygota</taxon>
        <taxon>Neoptera</taxon>
        <taxon>Polyneoptera</taxon>
        <taxon>Dictyoptera</taxon>
        <taxon>Blattodea</taxon>
        <taxon>Blattoidea</taxon>
        <taxon>Termitoidae</taxon>
        <taxon>Termopsidae</taxon>
        <taxon>Zootermopsis</taxon>
    </lineage>
</organism>
<feature type="transmembrane region" description="Helical" evidence="7">
    <location>
        <begin position="168"/>
        <end position="187"/>
    </location>
</feature>
<accession>A0A067RJY9</accession>
<dbReference type="InterPro" id="IPR029399">
    <property type="entry name" value="TMEM192"/>
</dbReference>
<dbReference type="FunCoup" id="A0A067RJY9">
    <property type="interactions" value="926"/>
</dbReference>
<keyword evidence="6 7" id="KW-0472">Membrane</keyword>
<feature type="transmembrane region" description="Helical" evidence="7">
    <location>
        <begin position="124"/>
        <end position="143"/>
    </location>
</feature>
<dbReference type="AlphaFoldDB" id="A0A067RJY9"/>
<dbReference type="STRING" id="136037.A0A067RJY9"/>
<sequence length="309" mass="35409">MLRKEVRLSASERKRKNNISISRYRVLSILDFNRGPSSTGGVNLLLKYGGLFFNDASLSLSAGGDDSQMLLPVVGTDVEKKFTPLKTVVIVTMELFLSVAVLGTTIILAVLWPEKLDRCAPYFITLYIHAAFWCISLIVDNHIKQKHHALRVNGYLEFYQQTYSHSRIPFYIVSFWNALLLVSSTLLQHLYEDFKQQCSVDGFSKPVNHLCVFIAVETAVLACVILLYIRKVIQFNRSKPPPDVEREEWMRSFIQDSYSGGEVGYRERGDHIYDLLEKQADLIRYLKDRNAKLSHKIMLLSSQIHGEQE</sequence>
<dbReference type="eggNOG" id="ENOG502RYVA">
    <property type="taxonomic scope" value="Eukaryota"/>
</dbReference>
<proteinExistence type="inferred from homology"/>
<name>A0A067RJY9_ZOONE</name>
<evidence type="ECO:0000256" key="2">
    <source>
        <dbReference type="ARBA" id="ARBA00006314"/>
    </source>
</evidence>
<evidence type="ECO:0000256" key="7">
    <source>
        <dbReference type="SAM" id="Phobius"/>
    </source>
</evidence>
<evidence type="ECO:0000256" key="5">
    <source>
        <dbReference type="ARBA" id="ARBA00022989"/>
    </source>
</evidence>
<dbReference type="PANTHER" id="PTHR31592:SF1">
    <property type="entry name" value="TRANSMEMBRANE PROTEIN 192"/>
    <property type="match status" value="1"/>
</dbReference>
<dbReference type="Pfam" id="PF14802">
    <property type="entry name" value="TMEM192"/>
    <property type="match status" value="1"/>
</dbReference>
<evidence type="ECO:0000313" key="8">
    <source>
        <dbReference type="EMBL" id="KDR24141.1"/>
    </source>
</evidence>
<dbReference type="GO" id="GO:0005765">
    <property type="term" value="C:lysosomal membrane"/>
    <property type="evidence" value="ECO:0007669"/>
    <property type="project" value="TreeGrafter"/>
</dbReference>
<dbReference type="GO" id="GO:0005770">
    <property type="term" value="C:late endosome"/>
    <property type="evidence" value="ECO:0007669"/>
    <property type="project" value="TreeGrafter"/>
</dbReference>
<reference evidence="8 9" key="1">
    <citation type="journal article" date="2014" name="Nat. Commun.">
        <title>Molecular traces of alternative social organization in a termite genome.</title>
        <authorList>
            <person name="Terrapon N."/>
            <person name="Li C."/>
            <person name="Robertson H.M."/>
            <person name="Ji L."/>
            <person name="Meng X."/>
            <person name="Booth W."/>
            <person name="Chen Z."/>
            <person name="Childers C.P."/>
            <person name="Glastad K.M."/>
            <person name="Gokhale K."/>
            <person name="Gowin J."/>
            <person name="Gronenberg W."/>
            <person name="Hermansen R.A."/>
            <person name="Hu H."/>
            <person name="Hunt B.G."/>
            <person name="Huylmans A.K."/>
            <person name="Khalil S.M."/>
            <person name="Mitchell R.D."/>
            <person name="Munoz-Torres M.C."/>
            <person name="Mustard J.A."/>
            <person name="Pan H."/>
            <person name="Reese J.T."/>
            <person name="Scharf M.E."/>
            <person name="Sun F."/>
            <person name="Vogel H."/>
            <person name="Xiao J."/>
            <person name="Yang W."/>
            <person name="Yang Z."/>
            <person name="Yang Z."/>
            <person name="Zhou J."/>
            <person name="Zhu J."/>
            <person name="Brent C.S."/>
            <person name="Elsik C.G."/>
            <person name="Goodisman M.A."/>
            <person name="Liberles D.A."/>
            <person name="Roe R.M."/>
            <person name="Vargo E.L."/>
            <person name="Vilcinskas A."/>
            <person name="Wang J."/>
            <person name="Bornberg-Bauer E."/>
            <person name="Korb J."/>
            <person name="Zhang G."/>
            <person name="Liebig J."/>
        </authorList>
    </citation>
    <scope>NUCLEOTIDE SEQUENCE [LARGE SCALE GENOMIC DNA]</scope>
    <source>
        <tissue evidence="8">Whole organism</tissue>
    </source>
</reference>
<feature type="transmembrane region" description="Helical" evidence="7">
    <location>
        <begin position="88"/>
        <end position="112"/>
    </location>
</feature>
<keyword evidence="5 7" id="KW-1133">Transmembrane helix</keyword>
<comment type="subcellular location">
    <subcellularLocation>
        <location evidence="1">Membrane</location>
        <topology evidence="1">Multi-pass membrane protein</topology>
    </subcellularLocation>
</comment>
<evidence type="ECO:0000256" key="4">
    <source>
        <dbReference type="ARBA" id="ARBA00022692"/>
    </source>
</evidence>
<evidence type="ECO:0000313" key="9">
    <source>
        <dbReference type="Proteomes" id="UP000027135"/>
    </source>
</evidence>
<keyword evidence="9" id="KW-1185">Reference proteome</keyword>
<dbReference type="PANTHER" id="PTHR31592">
    <property type="entry name" value="TRANSMEMBRANE PROTEIN 192"/>
    <property type="match status" value="1"/>
</dbReference>
<comment type="similarity">
    <text evidence="2">Belongs to the TMEM192 family.</text>
</comment>
<dbReference type="Proteomes" id="UP000027135">
    <property type="component" value="Unassembled WGS sequence"/>
</dbReference>
<dbReference type="OrthoDB" id="6277625at2759"/>
<dbReference type="EMBL" id="KK852425">
    <property type="protein sequence ID" value="KDR24141.1"/>
    <property type="molecule type" value="Genomic_DNA"/>
</dbReference>
<evidence type="ECO:0000256" key="1">
    <source>
        <dbReference type="ARBA" id="ARBA00004141"/>
    </source>
</evidence>
<evidence type="ECO:0000256" key="6">
    <source>
        <dbReference type="ARBA" id="ARBA00023136"/>
    </source>
</evidence>
<feature type="transmembrane region" description="Helical" evidence="7">
    <location>
        <begin position="207"/>
        <end position="229"/>
    </location>
</feature>